<dbReference type="InterPro" id="IPR000719">
    <property type="entry name" value="Prot_kinase_dom"/>
</dbReference>
<protein>
    <recommendedName>
        <fullName evidence="2">Protein kinase domain-containing protein</fullName>
    </recommendedName>
</protein>
<dbReference type="Proteomes" id="UP000612055">
    <property type="component" value="Unassembled WGS sequence"/>
</dbReference>
<dbReference type="AlphaFoldDB" id="A0A835XGA8"/>
<dbReference type="Gene3D" id="1.10.510.10">
    <property type="entry name" value="Transferase(Phosphotransferase) domain 1"/>
    <property type="match status" value="1"/>
</dbReference>
<gene>
    <name evidence="3" type="ORF">HYH03_017931</name>
</gene>
<dbReference type="PROSITE" id="PS50011">
    <property type="entry name" value="PROTEIN_KINASE_DOM"/>
    <property type="match status" value="1"/>
</dbReference>
<dbReference type="InterPro" id="IPR051681">
    <property type="entry name" value="Ser/Thr_Kinases-Pseudokinases"/>
</dbReference>
<dbReference type="GO" id="GO:0004674">
    <property type="term" value="F:protein serine/threonine kinase activity"/>
    <property type="evidence" value="ECO:0007669"/>
    <property type="project" value="TreeGrafter"/>
</dbReference>
<dbReference type="OrthoDB" id="542487at2759"/>
<proteinExistence type="predicted"/>
<dbReference type="SUPFAM" id="SSF56112">
    <property type="entry name" value="Protein kinase-like (PK-like)"/>
    <property type="match status" value="1"/>
</dbReference>
<accession>A0A835XGA8</accession>
<dbReference type="Pfam" id="PF00069">
    <property type="entry name" value="Pkinase"/>
    <property type="match status" value="1"/>
</dbReference>
<feature type="domain" description="Protein kinase" evidence="2">
    <location>
        <begin position="847"/>
        <end position="1237"/>
    </location>
</feature>
<feature type="region of interest" description="Disordered" evidence="1">
    <location>
        <begin position="880"/>
        <end position="925"/>
    </location>
</feature>
<evidence type="ECO:0000313" key="4">
    <source>
        <dbReference type="Proteomes" id="UP000612055"/>
    </source>
</evidence>
<feature type="compositionally biased region" description="Basic and acidic residues" evidence="1">
    <location>
        <begin position="887"/>
        <end position="896"/>
    </location>
</feature>
<reference evidence="3" key="1">
    <citation type="journal article" date="2020" name="bioRxiv">
        <title>Comparative genomics of Chlamydomonas.</title>
        <authorList>
            <person name="Craig R.J."/>
            <person name="Hasan A.R."/>
            <person name="Ness R.W."/>
            <person name="Keightley P.D."/>
        </authorList>
    </citation>
    <scope>NUCLEOTIDE SEQUENCE</scope>
    <source>
        <strain evidence="3">CCAP 11/70</strain>
    </source>
</reference>
<dbReference type="PROSITE" id="PS00108">
    <property type="entry name" value="PROTEIN_KINASE_ST"/>
    <property type="match status" value="1"/>
</dbReference>
<sequence>MGLRGTVSAGPTFRTWAGRALPQAGPLPPCWAQVLDCIHGAVPGSDLGAAVLVPLVFGARRIGAMLLVLPPGGQGQAPLSLSGPGALEALGACVAECCLGPVLPAVEQVAVASSAVASAASLSELATALTSSLSSALSAELHVDLTVRLAVLPHKEAGSGVLFSTAADGTASRSGMHQPPSPNVCASPLGTISKHGAIQTAPTRPVQSFRALNVCPPSPSTLMSQSPSQAIPRGSILLPGPRSGTVPFATGVSGPVPVLDDEATEVSLAANVAGSRRGTQVGVLHGSHVTAGAPPAVNMGGGMVTSISLEPILANRQAAALRHLASGNLAAGSLTAPPRMAWKACPFTSSSTLLAALLAGKAGAEVGPSPLLLPPSQSSGTTLNSNSASQVVSASVRAAPPVSSGLLALRSHMVPDVPAFLHDFERPSKDVFSIVRRAGGAGGLASLVAISAAWAAPAAPLLLSTAAAEGGSTSPGPAEVARLPALGVYIYSALPLPQSLLLAARDHAAGLLKVLAPGVIRVLSCGPVADQWAVLAGQAMGGGLHTAPVSTSRALGIASGGGAGSAAAGSGGAQALHAFIVDAGVDVYQPLMPLSPTSNAAPGTELQRTTSRPARLLSTNSPHIIVPDDIIIAAAGSGAGGMGPSVNTSMGESAVPARHLMSSSILDVGASKSCNSSGGRTGPGPGLGIRMHPSAKSLILPGGSRSGTVSAASAHHLAISRSINLDAAIAEEARRPPRRLSTFAPGSRVALDSNDGRRATTYEVSRTEFSQSGAILATDPGQGYADGHGSVGHDALVMLTETTDLGAAAQQHQMATLVTAFTTTLARTRTETDVHGSVHAEDDIRALTISRPIGQGACSVVMLGRLHAMPVAVKVILPADDDETGDGAEKTDKGPERQSQALPSSSVAAEESNARSGATAGEATPVTQLAQARASAVRGTTLRRRKRLQALMRGARELAVLTSISHPNIVQVYSHCTRVVVEEPEPFRPRLRVVPEGAESEAPVCTALIMEYCDMGSLADAIDSGMFVKAARRAAASNPANQKTQRHPLASAAAAGTPAMRAVYLTLLEVALALRHLHSMNLVHCDVKPANVLLRSSATDPRGFTAKLTDFGFVNLIPNPTERQGSAPEAASQEPVGTVTHMAPELFVNGAHVDSSIDCYAFGILMWETYTGRAPYPAYADTNFAEVPDKVSKEGLRPPFPPETPLNFKQLAQECWSAAPSQRPSAASLVVRLQALLDASCGV</sequence>
<comment type="caution">
    <text evidence="3">The sequence shown here is derived from an EMBL/GenBank/DDBJ whole genome shotgun (WGS) entry which is preliminary data.</text>
</comment>
<dbReference type="PANTHER" id="PTHR44329">
    <property type="entry name" value="SERINE/THREONINE-PROTEIN KINASE TNNI3K-RELATED"/>
    <property type="match status" value="1"/>
</dbReference>
<dbReference type="InterPro" id="IPR008271">
    <property type="entry name" value="Ser/Thr_kinase_AS"/>
</dbReference>
<dbReference type="PANTHER" id="PTHR44329:SF289">
    <property type="entry name" value="SERINE_THREONINE-PROTEIN KINASE VIK"/>
    <property type="match status" value="1"/>
</dbReference>
<organism evidence="3 4">
    <name type="scientific">Edaphochlamys debaryana</name>
    <dbReference type="NCBI Taxonomy" id="47281"/>
    <lineage>
        <taxon>Eukaryota</taxon>
        <taxon>Viridiplantae</taxon>
        <taxon>Chlorophyta</taxon>
        <taxon>core chlorophytes</taxon>
        <taxon>Chlorophyceae</taxon>
        <taxon>CS clade</taxon>
        <taxon>Chlamydomonadales</taxon>
        <taxon>Chlamydomonadales incertae sedis</taxon>
        <taxon>Edaphochlamys</taxon>
    </lineage>
</organism>
<keyword evidence="4" id="KW-1185">Reference proteome</keyword>
<evidence type="ECO:0000256" key="1">
    <source>
        <dbReference type="SAM" id="MobiDB-lite"/>
    </source>
</evidence>
<feature type="compositionally biased region" description="Polar residues" evidence="1">
    <location>
        <begin position="897"/>
        <end position="907"/>
    </location>
</feature>
<name>A0A835XGA8_9CHLO</name>
<evidence type="ECO:0000313" key="3">
    <source>
        <dbReference type="EMBL" id="KAG2483196.1"/>
    </source>
</evidence>
<dbReference type="EMBL" id="JAEHOE010000186">
    <property type="protein sequence ID" value="KAG2483196.1"/>
    <property type="molecule type" value="Genomic_DNA"/>
</dbReference>
<dbReference type="SMART" id="SM00220">
    <property type="entry name" value="S_TKc"/>
    <property type="match status" value="1"/>
</dbReference>
<evidence type="ECO:0000259" key="2">
    <source>
        <dbReference type="PROSITE" id="PS50011"/>
    </source>
</evidence>
<dbReference type="InterPro" id="IPR011009">
    <property type="entry name" value="Kinase-like_dom_sf"/>
</dbReference>
<dbReference type="GO" id="GO:0005524">
    <property type="term" value="F:ATP binding"/>
    <property type="evidence" value="ECO:0007669"/>
    <property type="project" value="InterPro"/>
</dbReference>